<evidence type="ECO:0000313" key="1">
    <source>
        <dbReference type="EMBL" id="KIM69530.1"/>
    </source>
</evidence>
<name>A0A0C3E9U3_9AGAM</name>
<dbReference type="HOGENOM" id="CLU_2672555_0_0_1"/>
<protein>
    <submittedName>
        <fullName evidence="1">Uncharacterized protein</fullName>
    </submittedName>
</protein>
<evidence type="ECO:0000313" key="2">
    <source>
        <dbReference type="Proteomes" id="UP000053989"/>
    </source>
</evidence>
<sequence>MTLSQYWVERRTMCKKMTACCTAAIRPLPFDLLEYSKGPKLSSTPSVVDPKLRKQAPIESQSLQDLCFHVFSEFP</sequence>
<proteinExistence type="predicted"/>
<dbReference type="AlphaFoldDB" id="A0A0C3E9U3"/>
<dbReference type="EMBL" id="KN822006">
    <property type="protein sequence ID" value="KIM69530.1"/>
    <property type="molecule type" value="Genomic_DNA"/>
</dbReference>
<keyword evidence="2" id="KW-1185">Reference proteome</keyword>
<organism evidence="1 2">
    <name type="scientific">Scleroderma citrinum Foug A</name>
    <dbReference type="NCBI Taxonomy" id="1036808"/>
    <lineage>
        <taxon>Eukaryota</taxon>
        <taxon>Fungi</taxon>
        <taxon>Dikarya</taxon>
        <taxon>Basidiomycota</taxon>
        <taxon>Agaricomycotina</taxon>
        <taxon>Agaricomycetes</taxon>
        <taxon>Agaricomycetidae</taxon>
        <taxon>Boletales</taxon>
        <taxon>Sclerodermatineae</taxon>
        <taxon>Sclerodermataceae</taxon>
        <taxon>Scleroderma</taxon>
    </lineage>
</organism>
<reference evidence="1 2" key="1">
    <citation type="submission" date="2014-04" db="EMBL/GenBank/DDBJ databases">
        <authorList>
            <consortium name="DOE Joint Genome Institute"/>
            <person name="Kuo A."/>
            <person name="Kohler A."/>
            <person name="Nagy L.G."/>
            <person name="Floudas D."/>
            <person name="Copeland A."/>
            <person name="Barry K.W."/>
            <person name="Cichocki N."/>
            <person name="Veneault-Fourrey C."/>
            <person name="LaButti K."/>
            <person name="Lindquist E.A."/>
            <person name="Lipzen A."/>
            <person name="Lundell T."/>
            <person name="Morin E."/>
            <person name="Murat C."/>
            <person name="Sun H."/>
            <person name="Tunlid A."/>
            <person name="Henrissat B."/>
            <person name="Grigoriev I.V."/>
            <person name="Hibbett D.S."/>
            <person name="Martin F."/>
            <person name="Nordberg H.P."/>
            <person name="Cantor M.N."/>
            <person name="Hua S.X."/>
        </authorList>
    </citation>
    <scope>NUCLEOTIDE SEQUENCE [LARGE SCALE GENOMIC DNA]</scope>
    <source>
        <strain evidence="1 2">Foug A</strain>
    </source>
</reference>
<dbReference type="Proteomes" id="UP000053989">
    <property type="component" value="Unassembled WGS sequence"/>
</dbReference>
<accession>A0A0C3E9U3</accession>
<gene>
    <name evidence="1" type="ORF">SCLCIDRAFT_710166</name>
</gene>
<dbReference type="InParanoid" id="A0A0C3E9U3"/>
<reference evidence="2" key="2">
    <citation type="submission" date="2015-01" db="EMBL/GenBank/DDBJ databases">
        <title>Evolutionary Origins and Diversification of the Mycorrhizal Mutualists.</title>
        <authorList>
            <consortium name="DOE Joint Genome Institute"/>
            <consortium name="Mycorrhizal Genomics Consortium"/>
            <person name="Kohler A."/>
            <person name="Kuo A."/>
            <person name="Nagy L.G."/>
            <person name="Floudas D."/>
            <person name="Copeland A."/>
            <person name="Barry K.W."/>
            <person name="Cichocki N."/>
            <person name="Veneault-Fourrey C."/>
            <person name="LaButti K."/>
            <person name="Lindquist E.A."/>
            <person name="Lipzen A."/>
            <person name="Lundell T."/>
            <person name="Morin E."/>
            <person name="Murat C."/>
            <person name="Riley R."/>
            <person name="Ohm R."/>
            <person name="Sun H."/>
            <person name="Tunlid A."/>
            <person name="Henrissat B."/>
            <person name="Grigoriev I.V."/>
            <person name="Hibbett D.S."/>
            <person name="Martin F."/>
        </authorList>
    </citation>
    <scope>NUCLEOTIDE SEQUENCE [LARGE SCALE GENOMIC DNA]</scope>
    <source>
        <strain evidence="2">Foug A</strain>
    </source>
</reference>